<proteinExistence type="inferred from homology"/>
<name>A0A1J5Q5D0_9ZZZZ</name>
<dbReference type="EMBL" id="MLJW01003175">
    <property type="protein sequence ID" value="OIQ72667.1"/>
    <property type="molecule type" value="Genomic_DNA"/>
</dbReference>
<dbReference type="InterPro" id="IPR015422">
    <property type="entry name" value="PyrdxlP-dep_Trfase_small"/>
</dbReference>
<accession>A0A1J5Q5D0</accession>
<dbReference type="FunFam" id="3.40.640.10:FF:000107">
    <property type="entry name" value="Kynureninase"/>
    <property type="match status" value="1"/>
</dbReference>
<dbReference type="Gene3D" id="3.90.1150.10">
    <property type="entry name" value="Aspartate Aminotransferase, domain 1"/>
    <property type="match status" value="1"/>
</dbReference>
<dbReference type="GO" id="GO:0030429">
    <property type="term" value="F:kynureninase activity"/>
    <property type="evidence" value="ECO:0007669"/>
    <property type="project" value="UniProtKB-EC"/>
</dbReference>
<gene>
    <name evidence="4" type="primary">kynU_2</name>
    <name evidence="4" type="ORF">GALL_457040</name>
</gene>
<evidence type="ECO:0000256" key="3">
    <source>
        <dbReference type="ARBA" id="ARBA00022898"/>
    </source>
</evidence>
<dbReference type="SUPFAM" id="SSF53383">
    <property type="entry name" value="PLP-dependent transferases"/>
    <property type="match status" value="1"/>
</dbReference>
<evidence type="ECO:0000256" key="2">
    <source>
        <dbReference type="ARBA" id="ARBA00022801"/>
    </source>
</evidence>
<dbReference type="AlphaFoldDB" id="A0A1J5Q5D0"/>
<dbReference type="PANTHER" id="PTHR14084:SF0">
    <property type="entry name" value="KYNURENINASE"/>
    <property type="match status" value="1"/>
</dbReference>
<keyword evidence="2 4" id="KW-0378">Hydrolase</keyword>
<keyword evidence="3" id="KW-0663">Pyridoxal phosphate</keyword>
<dbReference type="PANTHER" id="PTHR14084">
    <property type="entry name" value="KYNURENINASE"/>
    <property type="match status" value="1"/>
</dbReference>
<protein>
    <submittedName>
        <fullName evidence="4">Kynureninase</fullName>
        <ecNumber evidence="4">3.7.1.3</ecNumber>
    </submittedName>
</protein>
<evidence type="ECO:0000313" key="4">
    <source>
        <dbReference type="EMBL" id="OIQ72667.1"/>
    </source>
</evidence>
<comment type="caution">
    <text evidence="4">The sequence shown here is derived from an EMBL/GenBank/DDBJ whole genome shotgun (WGS) entry which is preliminary data.</text>
</comment>
<dbReference type="HAMAP" id="MF_01970">
    <property type="entry name" value="Kynureninase"/>
    <property type="match status" value="1"/>
</dbReference>
<dbReference type="EC" id="3.7.1.3" evidence="4"/>
<evidence type="ECO:0000256" key="1">
    <source>
        <dbReference type="ARBA" id="ARBA00022642"/>
    </source>
</evidence>
<dbReference type="GO" id="GO:0009435">
    <property type="term" value="P:NAD+ biosynthetic process"/>
    <property type="evidence" value="ECO:0007669"/>
    <property type="project" value="InterPro"/>
</dbReference>
<dbReference type="InterPro" id="IPR010111">
    <property type="entry name" value="Kynureninase"/>
</dbReference>
<dbReference type="GO" id="GO:0043420">
    <property type="term" value="P:anthranilate metabolic process"/>
    <property type="evidence" value="ECO:0007669"/>
    <property type="project" value="TreeGrafter"/>
</dbReference>
<dbReference type="GO" id="GO:0019441">
    <property type="term" value="P:L-tryptophan catabolic process to kynurenine"/>
    <property type="evidence" value="ECO:0007669"/>
    <property type="project" value="TreeGrafter"/>
</dbReference>
<keyword evidence="1" id="KW-0662">Pyridine nucleotide biosynthesis</keyword>
<dbReference type="PIRSF" id="PIRSF038800">
    <property type="entry name" value="KYNU"/>
    <property type="match status" value="1"/>
</dbReference>
<organism evidence="4">
    <name type="scientific">mine drainage metagenome</name>
    <dbReference type="NCBI Taxonomy" id="410659"/>
    <lineage>
        <taxon>unclassified sequences</taxon>
        <taxon>metagenomes</taxon>
        <taxon>ecological metagenomes</taxon>
    </lineage>
</organism>
<dbReference type="NCBIfam" id="TIGR01814">
    <property type="entry name" value="kynureninase"/>
    <property type="match status" value="1"/>
</dbReference>
<sequence length="397" mass="42783">MTDFSKTKAMFHLPEGVIYLDGNSLGPMPKAASARVARTIEAEWGEMLITGWNKAGWMEQPSKIGNRIARLIGAEPGTVVMGDTLSIKVYQALASALEMNPTRRVILSDTGNFPSDLYMADGLVRTLGDGYSLKTVAPEEVEAAIDETVAVTMITEVDYRTGRKHDMKALTAKAHAVGAIAVWDLAHSAGAVPVDLAECNVDFAVGCTYKYLNSGPGGPAFIYVAPRHAETARPALSGWLGHEAPFAFDLAYRPGRGIERMRVGTPPVLQLAALEASMDIWDMAEMADVRAKSIALTDLFIALIEGSCPSLTLASPRDGNGRGSQISFRHAEGYAIMQALIAHGVIGDFRAPDILRFGFTPLYIDEGDVRAAAAIIAEVMGKALWDRPEYKVRARVT</sequence>
<dbReference type="InterPro" id="IPR015421">
    <property type="entry name" value="PyrdxlP-dep_Trfase_major"/>
</dbReference>
<dbReference type="Gene3D" id="3.40.640.10">
    <property type="entry name" value="Type I PLP-dependent aspartate aminotransferase-like (Major domain)"/>
    <property type="match status" value="1"/>
</dbReference>
<dbReference type="GO" id="GO:0005737">
    <property type="term" value="C:cytoplasm"/>
    <property type="evidence" value="ECO:0007669"/>
    <property type="project" value="InterPro"/>
</dbReference>
<reference evidence="4" key="1">
    <citation type="submission" date="2016-10" db="EMBL/GenBank/DDBJ databases">
        <title>Sequence of Gallionella enrichment culture.</title>
        <authorList>
            <person name="Poehlein A."/>
            <person name="Muehling M."/>
            <person name="Daniel R."/>
        </authorList>
    </citation>
    <scope>NUCLEOTIDE SEQUENCE</scope>
</reference>
<dbReference type="InterPro" id="IPR015424">
    <property type="entry name" value="PyrdxlP-dep_Trfase"/>
</dbReference>
<dbReference type="GO" id="GO:0030170">
    <property type="term" value="F:pyridoxal phosphate binding"/>
    <property type="evidence" value="ECO:0007669"/>
    <property type="project" value="InterPro"/>
</dbReference>
<dbReference type="Pfam" id="PF22580">
    <property type="entry name" value="KYNU_C"/>
    <property type="match status" value="1"/>
</dbReference>